<evidence type="ECO:0000313" key="9">
    <source>
        <dbReference type="Proteomes" id="UP001153620"/>
    </source>
</evidence>
<feature type="domain" description="Phospholipid/glycerol acyltransferase" evidence="7">
    <location>
        <begin position="91"/>
        <end position="208"/>
    </location>
</feature>
<dbReference type="AlphaFoldDB" id="A0A9N9RS20"/>
<dbReference type="CDD" id="cd07989">
    <property type="entry name" value="LPLAT_AGPAT-like"/>
    <property type="match status" value="1"/>
</dbReference>
<name>A0A9N9RS20_9DIPT</name>
<evidence type="ECO:0000256" key="5">
    <source>
        <dbReference type="RuleBase" id="RU361267"/>
    </source>
</evidence>
<dbReference type="EMBL" id="OU895878">
    <property type="protein sequence ID" value="CAG9802368.1"/>
    <property type="molecule type" value="Genomic_DNA"/>
</dbReference>
<evidence type="ECO:0000256" key="6">
    <source>
        <dbReference type="SAM" id="Phobius"/>
    </source>
</evidence>
<evidence type="ECO:0000259" key="7">
    <source>
        <dbReference type="SMART" id="SM00563"/>
    </source>
</evidence>
<dbReference type="GO" id="GO:0003841">
    <property type="term" value="F:1-acylglycerol-3-phosphate O-acyltransferase activity"/>
    <property type="evidence" value="ECO:0007669"/>
    <property type="project" value="UniProtKB-UniRule"/>
</dbReference>
<dbReference type="InterPro" id="IPR004552">
    <property type="entry name" value="AGP_acyltrans"/>
</dbReference>
<protein>
    <recommendedName>
        <fullName evidence="5">1-acyl-sn-glycerol-3-phosphate acyltransferase</fullName>
        <ecNumber evidence="5">2.3.1.51</ecNumber>
    </recommendedName>
</protein>
<keyword evidence="5" id="KW-0444">Lipid biosynthesis</keyword>
<keyword evidence="5" id="KW-0443">Lipid metabolism</keyword>
<keyword evidence="5" id="KW-0594">Phospholipid biosynthesis</keyword>
<dbReference type="PANTHER" id="PTHR10434">
    <property type="entry name" value="1-ACYL-SN-GLYCEROL-3-PHOSPHATE ACYLTRANSFERASE"/>
    <property type="match status" value="1"/>
</dbReference>
<comment type="pathway">
    <text evidence="1">Phospholipid metabolism; CDP-diacylglycerol biosynthesis; CDP-diacylglycerol from sn-glycerol 3-phosphate: step 2/3.</text>
</comment>
<dbReference type="EC" id="2.3.1.51" evidence="5"/>
<dbReference type="SMART" id="SM00563">
    <property type="entry name" value="PlsC"/>
    <property type="match status" value="1"/>
</dbReference>
<keyword evidence="6" id="KW-0472">Membrane</keyword>
<evidence type="ECO:0000256" key="4">
    <source>
        <dbReference type="ARBA" id="ARBA00023315"/>
    </source>
</evidence>
<evidence type="ECO:0000313" key="8">
    <source>
        <dbReference type="EMBL" id="CAG9802368.1"/>
    </source>
</evidence>
<dbReference type="InterPro" id="IPR002123">
    <property type="entry name" value="Plipid/glycerol_acylTrfase"/>
</dbReference>
<keyword evidence="4 5" id="KW-0012">Acyltransferase</keyword>
<dbReference type="Pfam" id="PF01553">
    <property type="entry name" value="Acyltransferase"/>
    <property type="match status" value="1"/>
</dbReference>
<gene>
    <name evidence="8" type="ORF">CHIRRI_LOCUS5279</name>
</gene>
<proteinExistence type="inferred from homology"/>
<keyword evidence="6" id="KW-1133">Transmembrane helix</keyword>
<feature type="transmembrane region" description="Helical" evidence="6">
    <location>
        <begin position="32"/>
        <end position="50"/>
    </location>
</feature>
<dbReference type="Proteomes" id="UP001153620">
    <property type="component" value="Chromosome 2"/>
</dbReference>
<feature type="transmembrane region" description="Helical" evidence="6">
    <location>
        <begin position="124"/>
        <end position="142"/>
    </location>
</feature>
<comment type="domain">
    <text evidence="5">The HXXXXD motif is essential for acyltransferase activity and may constitute the binding site for the phosphate moiety of the glycerol-3-phosphate.</text>
</comment>
<dbReference type="GO" id="GO:0005783">
    <property type="term" value="C:endoplasmic reticulum"/>
    <property type="evidence" value="ECO:0007669"/>
    <property type="project" value="TreeGrafter"/>
</dbReference>
<keyword evidence="6" id="KW-0812">Transmembrane</keyword>
<evidence type="ECO:0000256" key="2">
    <source>
        <dbReference type="ARBA" id="ARBA00008655"/>
    </source>
</evidence>
<keyword evidence="5" id="KW-1208">Phospholipid metabolism</keyword>
<dbReference type="GO" id="GO:0006654">
    <property type="term" value="P:phosphatidic acid biosynthetic process"/>
    <property type="evidence" value="ECO:0007669"/>
    <property type="project" value="TreeGrafter"/>
</dbReference>
<dbReference type="SUPFAM" id="SSF69593">
    <property type="entry name" value="Glycerol-3-phosphate (1)-acyltransferase"/>
    <property type="match status" value="1"/>
</dbReference>
<comment type="catalytic activity">
    <reaction evidence="5">
        <text>a 1-acyl-sn-glycero-3-phosphate + an acyl-CoA = a 1,2-diacyl-sn-glycero-3-phosphate + CoA</text>
        <dbReference type="Rhea" id="RHEA:19709"/>
        <dbReference type="ChEBI" id="CHEBI:57287"/>
        <dbReference type="ChEBI" id="CHEBI:57970"/>
        <dbReference type="ChEBI" id="CHEBI:58342"/>
        <dbReference type="ChEBI" id="CHEBI:58608"/>
        <dbReference type="EC" id="2.3.1.51"/>
    </reaction>
</comment>
<keyword evidence="9" id="KW-1185">Reference proteome</keyword>
<reference evidence="8" key="2">
    <citation type="submission" date="2022-10" db="EMBL/GenBank/DDBJ databases">
        <authorList>
            <consortium name="ENA_rothamsted_submissions"/>
            <consortium name="culmorum"/>
            <person name="King R."/>
        </authorList>
    </citation>
    <scope>NUCLEOTIDE SEQUENCE</scope>
</reference>
<reference evidence="8" key="1">
    <citation type="submission" date="2022-01" db="EMBL/GenBank/DDBJ databases">
        <authorList>
            <person name="King R."/>
        </authorList>
    </citation>
    <scope>NUCLEOTIDE SEQUENCE</scope>
</reference>
<comment type="similarity">
    <text evidence="2 5">Belongs to the 1-acyl-sn-glycerol-3-phosphate acyltransferase family.</text>
</comment>
<dbReference type="OrthoDB" id="202234at2759"/>
<sequence length="272" mass="30631">MACSLSELIGLAIVALLLFSMSNRVQYYSKMFIFVISALVAAVFPIPIMLHRPKDWRNALIPAWCIVKVGEFLGLTFEIQGIENINQNEGSVVLVNHQSAIDLIVLGKVWPIIGRPTQIAKKELFYLMPFSLACYLWGTIFINRQNHKSALDTINKQSKAVSERKSNILFFPEGTRNQSETLLPFKKGPFHVAIQSQCVVQPIVVSRYTHLDSKRKIFGRGKAVIKILPAVKTEGLDKSNIDSLLTNVQNIMQENFEKLSDEVAASSNMKYF</sequence>
<keyword evidence="3 5" id="KW-0808">Transferase</keyword>
<dbReference type="GO" id="GO:0016020">
    <property type="term" value="C:membrane"/>
    <property type="evidence" value="ECO:0007669"/>
    <property type="project" value="InterPro"/>
</dbReference>
<accession>A0A9N9RS20</accession>
<dbReference type="NCBIfam" id="TIGR00530">
    <property type="entry name" value="AGP_acyltrn"/>
    <property type="match status" value="1"/>
</dbReference>
<organism evidence="8 9">
    <name type="scientific">Chironomus riparius</name>
    <dbReference type="NCBI Taxonomy" id="315576"/>
    <lineage>
        <taxon>Eukaryota</taxon>
        <taxon>Metazoa</taxon>
        <taxon>Ecdysozoa</taxon>
        <taxon>Arthropoda</taxon>
        <taxon>Hexapoda</taxon>
        <taxon>Insecta</taxon>
        <taxon>Pterygota</taxon>
        <taxon>Neoptera</taxon>
        <taxon>Endopterygota</taxon>
        <taxon>Diptera</taxon>
        <taxon>Nematocera</taxon>
        <taxon>Chironomoidea</taxon>
        <taxon>Chironomidae</taxon>
        <taxon>Chironominae</taxon>
        <taxon>Chironomus</taxon>
    </lineage>
</organism>
<evidence type="ECO:0000256" key="3">
    <source>
        <dbReference type="ARBA" id="ARBA00022679"/>
    </source>
</evidence>
<dbReference type="PANTHER" id="PTHR10434:SF53">
    <property type="entry name" value="1-ACYL-SN-GLYCEROL-3-PHOSPHATE ACYLTRANSFERASE"/>
    <property type="match status" value="1"/>
</dbReference>
<evidence type="ECO:0000256" key="1">
    <source>
        <dbReference type="ARBA" id="ARBA00004728"/>
    </source>
</evidence>